<dbReference type="InterPro" id="IPR001876">
    <property type="entry name" value="Znf_RanBP2"/>
</dbReference>
<sequence>MHPEYIPGLDDAWKCKNCMTMNSGPATICHCCGEAKPGTEPSRAGASAPTPDSSQSQV</sequence>
<dbReference type="AlphaFoldDB" id="U4LC82"/>
<evidence type="ECO:0000256" key="5">
    <source>
        <dbReference type="SAM" id="MobiDB-lite"/>
    </source>
</evidence>
<dbReference type="PROSITE" id="PS50199">
    <property type="entry name" value="ZF_RANBP2_2"/>
    <property type="match status" value="1"/>
</dbReference>
<keyword evidence="3" id="KW-0862">Zinc</keyword>
<dbReference type="EMBL" id="HF935382">
    <property type="protein sequence ID" value="CCX07927.1"/>
    <property type="molecule type" value="Genomic_DNA"/>
</dbReference>
<dbReference type="PROSITE" id="PS01358">
    <property type="entry name" value="ZF_RANBP2_1"/>
    <property type="match status" value="1"/>
</dbReference>
<evidence type="ECO:0000313" key="8">
    <source>
        <dbReference type="Proteomes" id="UP000018144"/>
    </source>
</evidence>
<gene>
    <name evidence="7" type="ORF">PCON_07516</name>
</gene>
<reference evidence="7 8" key="1">
    <citation type="journal article" date="2013" name="PLoS Genet.">
        <title>The genome and development-dependent transcriptomes of Pyronema confluens: a window into fungal evolution.</title>
        <authorList>
            <person name="Traeger S."/>
            <person name="Altegoer F."/>
            <person name="Freitag M."/>
            <person name="Gabaldon T."/>
            <person name="Kempken F."/>
            <person name="Kumar A."/>
            <person name="Marcet-Houben M."/>
            <person name="Poggeler S."/>
            <person name="Stajich J.E."/>
            <person name="Nowrousian M."/>
        </authorList>
    </citation>
    <scope>NUCLEOTIDE SEQUENCE [LARGE SCALE GENOMIC DNA]</scope>
    <source>
        <strain evidence="8">CBS 100304</strain>
        <tissue evidence="7">Vegetative mycelium</tissue>
    </source>
</reference>
<dbReference type="GO" id="GO:0008270">
    <property type="term" value="F:zinc ion binding"/>
    <property type="evidence" value="ECO:0007669"/>
    <property type="project" value="UniProtKB-KW"/>
</dbReference>
<proteinExistence type="predicted"/>
<dbReference type="Gene3D" id="4.10.1060.10">
    <property type="entry name" value="Zinc finger, RanBP2-type"/>
    <property type="match status" value="1"/>
</dbReference>
<name>U4LC82_PYROM</name>
<keyword evidence="1" id="KW-0479">Metal-binding</keyword>
<feature type="region of interest" description="Disordered" evidence="5">
    <location>
        <begin position="37"/>
        <end position="58"/>
    </location>
</feature>
<evidence type="ECO:0000256" key="4">
    <source>
        <dbReference type="PROSITE-ProRule" id="PRU00322"/>
    </source>
</evidence>
<evidence type="ECO:0000256" key="3">
    <source>
        <dbReference type="ARBA" id="ARBA00022833"/>
    </source>
</evidence>
<evidence type="ECO:0000256" key="1">
    <source>
        <dbReference type="ARBA" id="ARBA00022723"/>
    </source>
</evidence>
<dbReference type="InterPro" id="IPR036443">
    <property type="entry name" value="Znf_RanBP2_sf"/>
</dbReference>
<accession>U4LC82</accession>
<organism evidence="7 8">
    <name type="scientific">Pyronema omphalodes (strain CBS 100304)</name>
    <name type="common">Pyronema confluens</name>
    <dbReference type="NCBI Taxonomy" id="1076935"/>
    <lineage>
        <taxon>Eukaryota</taxon>
        <taxon>Fungi</taxon>
        <taxon>Dikarya</taxon>
        <taxon>Ascomycota</taxon>
        <taxon>Pezizomycotina</taxon>
        <taxon>Pezizomycetes</taxon>
        <taxon>Pezizales</taxon>
        <taxon>Pyronemataceae</taxon>
        <taxon>Pyronema</taxon>
    </lineage>
</organism>
<keyword evidence="2 4" id="KW-0863">Zinc-finger</keyword>
<dbReference type="Proteomes" id="UP000018144">
    <property type="component" value="Unassembled WGS sequence"/>
</dbReference>
<keyword evidence="8" id="KW-1185">Reference proteome</keyword>
<dbReference type="SUPFAM" id="SSF90209">
    <property type="entry name" value="Ran binding protein zinc finger-like"/>
    <property type="match status" value="1"/>
</dbReference>
<evidence type="ECO:0000313" key="7">
    <source>
        <dbReference type="EMBL" id="CCX07927.1"/>
    </source>
</evidence>
<feature type="domain" description="RanBP2-type" evidence="6">
    <location>
        <begin position="9"/>
        <end position="38"/>
    </location>
</feature>
<evidence type="ECO:0000259" key="6">
    <source>
        <dbReference type="PROSITE" id="PS50199"/>
    </source>
</evidence>
<evidence type="ECO:0000256" key="2">
    <source>
        <dbReference type="ARBA" id="ARBA00022771"/>
    </source>
</evidence>
<protein>
    <recommendedName>
        <fullName evidence="6">RanBP2-type domain-containing protein</fullName>
    </recommendedName>
</protein>